<protein>
    <submittedName>
        <fullName evidence="2">Conserved domain protein</fullName>
    </submittedName>
</protein>
<evidence type="ECO:0000313" key="2">
    <source>
        <dbReference type="EMBL" id="ABF89553.1"/>
    </source>
</evidence>
<gene>
    <name evidence="2" type="ordered locus">MXAN_0208</name>
</gene>
<proteinExistence type="predicted"/>
<dbReference type="HOGENOM" id="CLU_893788_0_0_7"/>
<dbReference type="KEGG" id="mxa:MXAN_0208"/>
<feature type="compositionally biased region" description="Basic residues" evidence="1">
    <location>
        <begin position="220"/>
        <end position="234"/>
    </location>
</feature>
<evidence type="ECO:0000256" key="1">
    <source>
        <dbReference type="SAM" id="MobiDB-lite"/>
    </source>
</evidence>
<dbReference type="STRING" id="246197.MXAN_0208"/>
<organism evidence="2 3">
    <name type="scientific">Myxococcus xanthus (strain DK1622)</name>
    <dbReference type="NCBI Taxonomy" id="246197"/>
    <lineage>
        <taxon>Bacteria</taxon>
        <taxon>Pseudomonadati</taxon>
        <taxon>Myxococcota</taxon>
        <taxon>Myxococcia</taxon>
        <taxon>Myxococcales</taxon>
        <taxon>Cystobacterineae</taxon>
        <taxon>Myxococcaceae</taxon>
        <taxon>Myxococcus</taxon>
    </lineage>
</organism>
<name>Q1DFT3_MYXXD</name>
<accession>Q1DFT3</accession>
<dbReference type="EnsemblBacteria" id="ABF89553">
    <property type="protein sequence ID" value="ABF89553"/>
    <property type="gene ID" value="MXAN_0208"/>
</dbReference>
<dbReference type="EMBL" id="CP000113">
    <property type="protein sequence ID" value="ABF89553.1"/>
    <property type="molecule type" value="Genomic_DNA"/>
</dbReference>
<feature type="region of interest" description="Disordered" evidence="1">
    <location>
        <begin position="161"/>
        <end position="311"/>
    </location>
</feature>
<keyword evidence="3" id="KW-1185">Reference proteome</keyword>
<evidence type="ECO:0000313" key="3">
    <source>
        <dbReference type="Proteomes" id="UP000002402"/>
    </source>
</evidence>
<dbReference type="Proteomes" id="UP000002402">
    <property type="component" value="Chromosome"/>
</dbReference>
<feature type="compositionally biased region" description="Basic residues" evidence="1">
    <location>
        <begin position="182"/>
        <end position="191"/>
    </location>
</feature>
<dbReference type="AlphaFoldDB" id="Q1DFT3"/>
<sequence length="311" mass="33866">MSSDCLPLSPCRSATRVARCDVHCTRAQSARSGTARKTRDLRLSVERHEGCLSRLLDASPGVHPCNWRRSPHEVRAALLTWRWRDDGLESRKLVPLLPTQALPPGVPPAGHLQRSEGQPARQRRVAVCGRQTVRVPGLGPPQCPEPRGADSPPDAAVVVTGDASHPSVSGVTGQPVPPGFRERRRSLKSRPFRSGPGLAATGTGDALVSGSRLPPAPTARPRRWTPARLKKLKPRPGPTLRARHPLKGWAPSDNMIRAEHGLPLHQDSSGMRPGNNRSLRMFEQGPDNRNFFPRMSGQPPPIGKMLNDLEG</sequence>
<reference evidence="2 3" key="1">
    <citation type="journal article" date="2006" name="Proc. Natl. Acad. Sci. U.S.A.">
        <title>Evolution of sensory complexity recorded in a myxobacterial genome.</title>
        <authorList>
            <person name="Goldman B.S."/>
            <person name="Nierman W.C."/>
            <person name="Kaiser D."/>
            <person name="Slater S.C."/>
            <person name="Durkin A.S."/>
            <person name="Eisen J.A."/>
            <person name="Ronning C.M."/>
            <person name="Barbazuk W.B."/>
            <person name="Blanchard M."/>
            <person name="Field C."/>
            <person name="Halling C."/>
            <person name="Hinkle G."/>
            <person name="Iartchuk O."/>
            <person name="Kim H.S."/>
            <person name="Mackenzie C."/>
            <person name="Madupu R."/>
            <person name="Miller N."/>
            <person name="Shvartsbeyn A."/>
            <person name="Sullivan S.A."/>
            <person name="Vaudin M."/>
            <person name="Wiegand R."/>
            <person name="Kaplan H.B."/>
        </authorList>
    </citation>
    <scope>NUCLEOTIDE SEQUENCE [LARGE SCALE GENOMIC DNA]</scope>
    <source>
        <strain evidence="3">DK1622</strain>
    </source>
</reference>